<dbReference type="AlphaFoldDB" id="A0A1U8L111"/>
<dbReference type="RefSeq" id="XP_016707058.1">
    <property type="nucleotide sequence ID" value="XM_016851569.1"/>
</dbReference>
<dbReference type="PaxDb" id="3635-A0A1U8L111"/>
<accession>A0A1U8L111</accession>
<protein>
    <recommendedName>
        <fullName evidence="3">DNA/RNA polymerases superfamily protein</fullName>
    </recommendedName>
</protein>
<dbReference type="Gene3D" id="2.40.70.10">
    <property type="entry name" value="Acid Proteases"/>
    <property type="match status" value="1"/>
</dbReference>
<dbReference type="PANTHER" id="PTHR15503:SF45">
    <property type="entry name" value="RNA-DIRECTED DNA POLYMERASE HOMOLOG"/>
    <property type="match status" value="1"/>
</dbReference>
<evidence type="ECO:0000313" key="1">
    <source>
        <dbReference type="Proteomes" id="UP000818029"/>
    </source>
</evidence>
<name>A0A1U8L111_GOSHI</name>
<dbReference type="GeneID" id="107921753"/>
<reference evidence="1" key="1">
    <citation type="journal article" date="2020" name="Nat. Genet.">
        <title>Genomic diversifications of five Gossypium allopolyploid species and their impact on cotton improvement.</title>
        <authorList>
            <person name="Chen Z.J."/>
            <person name="Sreedasyam A."/>
            <person name="Ando A."/>
            <person name="Song Q."/>
            <person name="De Santiago L.M."/>
            <person name="Hulse-Kemp A.M."/>
            <person name="Ding M."/>
            <person name="Ye W."/>
            <person name="Kirkbride R.C."/>
            <person name="Jenkins J."/>
            <person name="Plott C."/>
            <person name="Lovell J."/>
            <person name="Lin Y.M."/>
            <person name="Vaughn R."/>
            <person name="Liu B."/>
            <person name="Simpson S."/>
            <person name="Scheffler B.E."/>
            <person name="Wen L."/>
            <person name="Saski C.A."/>
            <person name="Grover C.E."/>
            <person name="Hu G."/>
            <person name="Conover J.L."/>
            <person name="Carlson J.W."/>
            <person name="Shu S."/>
            <person name="Boston L.B."/>
            <person name="Williams M."/>
            <person name="Peterson D.G."/>
            <person name="McGee K."/>
            <person name="Jones D.C."/>
            <person name="Wendel J.F."/>
            <person name="Stelly D.M."/>
            <person name="Grimwood J."/>
            <person name="Schmutz J."/>
        </authorList>
    </citation>
    <scope>NUCLEOTIDE SEQUENCE [LARGE SCALE GENOMIC DNA]</scope>
    <source>
        <strain evidence="1">cv. TM-1</strain>
    </source>
</reference>
<dbReference type="KEGG" id="ghi:107921753"/>
<proteinExistence type="predicted"/>
<evidence type="ECO:0000313" key="2">
    <source>
        <dbReference type="RefSeq" id="XP_016707058.1"/>
    </source>
</evidence>
<organism evidence="1 2">
    <name type="scientific">Gossypium hirsutum</name>
    <name type="common">Upland cotton</name>
    <name type="synonym">Gossypium mexicanum</name>
    <dbReference type="NCBI Taxonomy" id="3635"/>
    <lineage>
        <taxon>Eukaryota</taxon>
        <taxon>Viridiplantae</taxon>
        <taxon>Streptophyta</taxon>
        <taxon>Embryophyta</taxon>
        <taxon>Tracheophyta</taxon>
        <taxon>Spermatophyta</taxon>
        <taxon>Magnoliopsida</taxon>
        <taxon>eudicotyledons</taxon>
        <taxon>Gunneridae</taxon>
        <taxon>Pentapetalae</taxon>
        <taxon>rosids</taxon>
        <taxon>malvids</taxon>
        <taxon>Malvales</taxon>
        <taxon>Malvaceae</taxon>
        <taxon>Malvoideae</taxon>
        <taxon>Gossypium</taxon>
    </lineage>
</organism>
<dbReference type="InterPro" id="IPR021109">
    <property type="entry name" value="Peptidase_aspartic_dom_sf"/>
</dbReference>
<evidence type="ECO:0008006" key="3">
    <source>
        <dbReference type="Google" id="ProtNLM"/>
    </source>
</evidence>
<reference evidence="2" key="2">
    <citation type="submission" date="2025-08" db="UniProtKB">
        <authorList>
            <consortium name="RefSeq"/>
        </authorList>
    </citation>
    <scope>IDENTIFICATION</scope>
</reference>
<dbReference type="InterPro" id="IPR032567">
    <property type="entry name" value="RTL1-rel"/>
</dbReference>
<gene>
    <name evidence="2" type="primary">LOC107921753</name>
</gene>
<dbReference type="PANTHER" id="PTHR15503">
    <property type="entry name" value="LDOC1 RELATED"/>
    <property type="match status" value="1"/>
</dbReference>
<dbReference type="Proteomes" id="UP000818029">
    <property type="component" value="Chromosome A01"/>
</dbReference>
<dbReference type="Pfam" id="PF08284">
    <property type="entry name" value="RVP_2"/>
    <property type="match status" value="1"/>
</dbReference>
<sequence length="231" mass="25787">MGHGRGAPGRGTGHTEASQPTLVYATCCQEDGDASDVITACSMSEILAFMIENTMSEITVLSLLGQSIWINKMFKDAPLEIQGVIFLANLMELPFREFNLILGMDWLVKHRVSLDCTTKRVVLRNRADKEVVVIWDRRNYLSNVIFALRAEKLVHKGCEAFLAYVSVSDIGDSSVKDIRTVKDFSDVFPKELPRLPPEREVELGIELLPGTALVFVAPYKMAPKELVELKT</sequence>
<keyword evidence="1" id="KW-1185">Reference proteome</keyword>
<dbReference type="CDD" id="cd00303">
    <property type="entry name" value="retropepsin_like"/>
    <property type="match status" value="1"/>
</dbReference>